<name>A0ABW7MM14_9FLAO</name>
<dbReference type="Proteomes" id="UP001610104">
    <property type="component" value="Unassembled WGS sequence"/>
</dbReference>
<sequence>MMVEEAQEELLQLGGGAASLLTPGQSIYFPKAKEATFQLASELKIDCL</sequence>
<keyword evidence="2" id="KW-1185">Reference proteome</keyword>
<evidence type="ECO:0000313" key="2">
    <source>
        <dbReference type="Proteomes" id="UP001610104"/>
    </source>
</evidence>
<proteinExistence type="predicted"/>
<reference evidence="1 2" key="1">
    <citation type="submission" date="2024-02" db="EMBL/GenBank/DDBJ databases">
        <title>A Gaetbulibacter species isolated from tidal flats and genomic insights of their niches.</title>
        <authorList>
            <person name="Ye Y."/>
        </authorList>
    </citation>
    <scope>NUCLEOTIDE SEQUENCE [LARGE SCALE GENOMIC DNA]</scope>
    <source>
        <strain evidence="1 2">KEM-8</strain>
    </source>
</reference>
<protein>
    <submittedName>
        <fullName evidence="1">Uncharacterized protein</fullName>
    </submittedName>
</protein>
<dbReference type="RefSeq" id="WP_395437141.1">
    <property type="nucleotide sequence ID" value="NZ_JBAWKC010000001.1"/>
</dbReference>
<comment type="caution">
    <text evidence="1">The sequence shown here is derived from an EMBL/GenBank/DDBJ whole genome shotgun (WGS) entry which is preliminary data.</text>
</comment>
<gene>
    <name evidence="1" type="ORF">V8G56_03855</name>
</gene>
<dbReference type="EMBL" id="JBAWKC010000001">
    <property type="protein sequence ID" value="MFH6767861.1"/>
    <property type="molecule type" value="Genomic_DNA"/>
</dbReference>
<evidence type="ECO:0000313" key="1">
    <source>
        <dbReference type="EMBL" id="MFH6767861.1"/>
    </source>
</evidence>
<organism evidence="1 2">
    <name type="scientific">Gaetbulibacter aquiaggeris</name>
    <dbReference type="NCBI Taxonomy" id="1735373"/>
    <lineage>
        <taxon>Bacteria</taxon>
        <taxon>Pseudomonadati</taxon>
        <taxon>Bacteroidota</taxon>
        <taxon>Flavobacteriia</taxon>
        <taxon>Flavobacteriales</taxon>
        <taxon>Flavobacteriaceae</taxon>
        <taxon>Gaetbulibacter</taxon>
    </lineage>
</organism>
<accession>A0ABW7MM14</accession>